<dbReference type="RefSeq" id="XP_002429000.1">
    <property type="nucleotide sequence ID" value="XM_002428955.1"/>
</dbReference>
<protein>
    <submittedName>
        <fullName evidence="2 3">Transmembrane protein, putative</fullName>
    </submittedName>
</protein>
<dbReference type="OMA" id="AYLRYMP"/>
<dbReference type="CTD" id="8234323"/>
<evidence type="ECO:0000313" key="2">
    <source>
        <dbReference type="EMBL" id="EEB16262.1"/>
    </source>
</evidence>
<feature type="transmembrane region" description="Helical" evidence="1">
    <location>
        <begin position="31"/>
        <end position="50"/>
    </location>
</feature>
<dbReference type="GeneID" id="8234323"/>
<reference evidence="2" key="1">
    <citation type="submission" date="2007-04" db="EMBL/GenBank/DDBJ databases">
        <title>Annotation of Pediculus humanus corporis strain USDA.</title>
        <authorList>
            <person name="Kirkness E."/>
            <person name="Hannick L."/>
            <person name="Hass B."/>
            <person name="Bruggner R."/>
            <person name="Lawson D."/>
            <person name="Bidwell S."/>
            <person name="Joardar V."/>
            <person name="Caler E."/>
            <person name="Walenz B."/>
            <person name="Inman J."/>
            <person name="Schobel S."/>
            <person name="Galinsky K."/>
            <person name="Amedeo P."/>
            <person name="Strausberg R."/>
        </authorList>
    </citation>
    <scope>NUCLEOTIDE SEQUENCE</scope>
    <source>
        <strain evidence="2">USDA</strain>
    </source>
</reference>
<dbReference type="EMBL" id="AAZO01005094">
    <property type="status" value="NOT_ANNOTATED_CDS"/>
    <property type="molecule type" value="Genomic_DNA"/>
</dbReference>
<dbReference type="VEuPathDB" id="VectorBase:PHUM414820"/>
<dbReference type="InParanoid" id="E0VSA6"/>
<feature type="transmembrane region" description="Helical" evidence="1">
    <location>
        <begin position="130"/>
        <end position="154"/>
    </location>
</feature>
<reference evidence="2" key="2">
    <citation type="submission" date="2007-04" db="EMBL/GenBank/DDBJ databases">
        <title>The genome of the human body louse.</title>
        <authorList>
            <consortium name="The Human Body Louse Genome Consortium"/>
            <person name="Kirkness E."/>
            <person name="Walenz B."/>
            <person name="Hass B."/>
            <person name="Bruggner R."/>
            <person name="Strausberg R."/>
        </authorList>
    </citation>
    <scope>NUCLEOTIDE SEQUENCE</scope>
    <source>
        <strain evidence="2">USDA</strain>
    </source>
</reference>
<accession>E0VSA6</accession>
<dbReference type="OrthoDB" id="431202at2759"/>
<organism>
    <name type="scientific">Pediculus humanus subsp. corporis</name>
    <name type="common">Body louse</name>
    <dbReference type="NCBI Taxonomy" id="121224"/>
    <lineage>
        <taxon>Eukaryota</taxon>
        <taxon>Metazoa</taxon>
        <taxon>Ecdysozoa</taxon>
        <taxon>Arthropoda</taxon>
        <taxon>Hexapoda</taxon>
        <taxon>Insecta</taxon>
        <taxon>Pterygota</taxon>
        <taxon>Neoptera</taxon>
        <taxon>Paraneoptera</taxon>
        <taxon>Psocodea</taxon>
        <taxon>Troctomorpha</taxon>
        <taxon>Phthiraptera</taxon>
        <taxon>Anoplura</taxon>
        <taxon>Pediculidae</taxon>
        <taxon>Pediculus</taxon>
    </lineage>
</organism>
<dbReference type="EMBL" id="DS235748">
    <property type="protein sequence ID" value="EEB16262.1"/>
    <property type="molecule type" value="Genomic_DNA"/>
</dbReference>
<dbReference type="PANTHER" id="PTHR31735:SF1">
    <property type="entry name" value="VACUOLAR MEMBRANE PROTEIN YPL162C"/>
    <property type="match status" value="1"/>
</dbReference>
<keyword evidence="4" id="KW-1185">Reference proteome</keyword>
<name>E0VSA6_PEDHC</name>
<dbReference type="eggNOG" id="ENOG502S1HE">
    <property type="taxonomic scope" value="Eukaryota"/>
</dbReference>
<evidence type="ECO:0000313" key="3">
    <source>
        <dbReference type="EnsemblMetazoa" id="PHUM414820-PA"/>
    </source>
</evidence>
<dbReference type="HOGENOM" id="CLU_040321_1_1_1"/>
<reference evidence="3" key="3">
    <citation type="submission" date="2021-02" db="UniProtKB">
        <authorList>
            <consortium name="EnsemblMetazoa"/>
        </authorList>
    </citation>
    <scope>IDENTIFICATION</scope>
    <source>
        <strain evidence="3">USDA</strain>
    </source>
</reference>
<dbReference type="Proteomes" id="UP000009046">
    <property type="component" value="Unassembled WGS sequence"/>
</dbReference>
<dbReference type="GO" id="GO:0016020">
    <property type="term" value="C:membrane"/>
    <property type="evidence" value="ECO:0007669"/>
    <property type="project" value="TreeGrafter"/>
</dbReference>
<dbReference type="KEGG" id="phu:Phum_PHUM414820"/>
<dbReference type="STRING" id="121224.E0VSA6"/>
<dbReference type="InterPro" id="IPR022127">
    <property type="entry name" value="STIMATE/YPL162C"/>
</dbReference>
<keyword evidence="1" id="KW-0472">Membrane</keyword>
<keyword evidence="1" id="KW-1133">Transmembrane helix</keyword>
<keyword evidence="1 2" id="KW-0812">Transmembrane</keyword>
<feature type="transmembrane region" description="Helical" evidence="1">
    <location>
        <begin position="174"/>
        <end position="195"/>
    </location>
</feature>
<sequence length="262" mass="30208">MSNNNIPNPGQNDVSQELHCGKDALTDSLGWFLQILLATLAFTCLILKRFCEPKYVRRPWLIWFYDTSKQGLGALFIHLANIYLASQFQGDPFGLLIIYVGIRLSQYFAKTKNWEAINFGEYGKPPSVNAWLTQCGLYVLLMVVVKICITLLIQFDFWDQVRDFVLSPFTNPKIELAVVLLIIPFFVNALMFWVTDNFLMRKTLKKYEKESGLLKKVKVKYQRIKNQRLLHDEFEELVSADEELIGTEGHSRIIRSNGATVT</sequence>
<evidence type="ECO:0000313" key="4">
    <source>
        <dbReference type="Proteomes" id="UP000009046"/>
    </source>
</evidence>
<dbReference type="PANTHER" id="PTHR31735">
    <property type="entry name" value="VACUOLAR MEMBRANE PROTEIN YPL162C"/>
    <property type="match status" value="1"/>
</dbReference>
<dbReference type="EnsemblMetazoa" id="PHUM414820-RA">
    <property type="protein sequence ID" value="PHUM414820-PA"/>
    <property type="gene ID" value="PHUM414820"/>
</dbReference>
<proteinExistence type="predicted"/>
<dbReference type="AlphaFoldDB" id="E0VSA6"/>
<dbReference type="Pfam" id="PF12400">
    <property type="entry name" value="STIMATE"/>
    <property type="match status" value="1"/>
</dbReference>
<evidence type="ECO:0000256" key="1">
    <source>
        <dbReference type="SAM" id="Phobius"/>
    </source>
</evidence>
<gene>
    <name evidence="3" type="primary">8234323</name>
    <name evidence="2" type="ORF">Phum_PHUM414820</name>
</gene>